<comment type="similarity">
    <text evidence="5">Belongs to the mannose-6-phosphate isomerase type 1 family.</text>
</comment>
<protein>
    <recommendedName>
        <fullName evidence="7">Mannose-6-phosphate isomerase</fullName>
        <ecNumber evidence="6">5.3.1.8</ecNumber>
    </recommendedName>
    <alternativeName>
        <fullName evidence="11">Phosphohexomutase</fullName>
    </alternativeName>
    <alternativeName>
        <fullName evidence="12">Phosphomannose isomerase</fullName>
    </alternativeName>
</protein>
<name>A0ABR4HHQ7_9EURO</name>
<evidence type="ECO:0000313" key="15">
    <source>
        <dbReference type="Proteomes" id="UP001610334"/>
    </source>
</evidence>
<dbReference type="PANTHER" id="PTHR10309">
    <property type="entry name" value="MANNOSE-6-PHOSPHATE ISOMERASE"/>
    <property type="match status" value="1"/>
</dbReference>
<reference evidence="14 15" key="1">
    <citation type="submission" date="2024-07" db="EMBL/GenBank/DDBJ databases">
        <title>Section-level genome sequencing and comparative genomics of Aspergillus sections Usti and Cavernicolus.</title>
        <authorList>
            <consortium name="Lawrence Berkeley National Laboratory"/>
            <person name="Nybo J.L."/>
            <person name="Vesth T.C."/>
            <person name="Theobald S."/>
            <person name="Frisvad J.C."/>
            <person name="Larsen T.O."/>
            <person name="Kjaerboelling I."/>
            <person name="Rothschild-Mancinelli K."/>
            <person name="Lyhne E.K."/>
            <person name="Kogle M.E."/>
            <person name="Barry K."/>
            <person name="Clum A."/>
            <person name="Na H."/>
            <person name="Ledsgaard L."/>
            <person name="Lin J."/>
            <person name="Lipzen A."/>
            <person name="Kuo A."/>
            <person name="Riley R."/>
            <person name="Mondo S."/>
            <person name="Labutti K."/>
            <person name="Haridas S."/>
            <person name="Pangalinan J."/>
            <person name="Salamov A.A."/>
            <person name="Simmons B.A."/>
            <person name="Magnuson J.K."/>
            <person name="Chen J."/>
            <person name="Drula E."/>
            <person name="Henrissat B."/>
            <person name="Wiebenga A."/>
            <person name="Lubbers R.J."/>
            <person name="Gomes A.C."/>
            <person name="Makela M.R."/>
            <person name="Stajich J."/>
            <person name="Grigoriev I.V."/>
            <person name="Mortensen U.H."/>
            <person name="De Vries R.P."/>
            <person name="Baker S.E."/>
            <person name="Andersen M.R."/>
        </authorList>
    </citation>
    <scope>NUCLEOTIDE SEQUENCE [LARGE SCALE GENOMIC DNA]</scope>
    <source>
        <strain evidence="14 15">CBS 588.65</strain>
    </source>
</reference>
<comment type="catalytic activity">
    <reaction evidence="1">
        <text>D-mannose 6-phosphate = D-fructose 6-phosphate</text>
        <dbReference type="Rhea" id="RHEA:12356"/>
        <dbReference type="ChEBI" id="CHEBI:58735"/>
        <dbReference type="ChEBI" id="CHEBI:61527"/>
        <dbReference type="EC" id="5.3.1.8"/>
    </reaction>
</comment>
<comment type="cofactor">
    <cofactor evidence="2">
        <name>Zn(2+)</name>
        <dbReference type="ChEBI" id="CHEBI:29105"/>
    </cofactor>
</comment>
<keyword evidence="8" id="KW-0479">Metal-binding</keyword>
<keyword evidence="15" id="KW-1185">Reference proteome</keyword>
<evidence type="ECO:0000256" key="12">
    <source>
        <dbReference type="ARBA" id="ARBA00030762"/>
    </source>
</evidence>
<organism evidence="14 15">
    <name type="scientific">Aspergillus granulosus</name>
    <dbReference type="NCBI Taxonomy" id="176169"/>
    <lineage>
        <taxon>Eukaryota</taxon>
        <taxon>Fungi</taxon>
        <taxon>Dikarya</taxon>
        <taxon>Ascomycota</taxon>
        <taxon>Pezizomycotina</taxon>
        <taxon>Eurotiomycetes</taxon>
        <taxon>Eurotiomycetidae</taxon>
        <taxon>Eurotiales</taxon>
        <taxon>Aspergillaceae</taxon>
        <taxon>Aspergillus</taxon>
        <taxon>Aspergillus subgen. Nidulantes</taxon>
    </lineage>
</organism>
<evidence type="ECO:0000256" key="2">
    <source>
        <dbReference type="ARBA" id="ARBA00001947"/>
    </source>
</evidence>
<dbReference type="InterPro" id="IPR001250">
    <property type="entry name" value="Man6P_Isoase-1"/>
</dbReference>
<accession>A0ABR4HHQ7</accession>
<evidence type="ECO:0000313" key="14">
    <source>
        <dbReference type="EMBL" id="KAL2814288.1"/>
    </source>
</evidence>
<dbReference type="NCBIfam" id="TIGR00218">
    <property type="entry name" value="manA"/>
    <property type="match status" value="1"/>
</dbReference>
<keyword evidence="9" id="KW-0862">Zinc</keyword>
<evidence type="ECO:0000256" key="11">
    <source>
        <dbReference type="ARBA" id="ARBA00029741"/>
    </source>
</evidence>
<dbReference type="PIRSF" id="PIRSF001480">
    <property type="entry name" value="Mannose-6-phosphate_isomerase"/>
    <property type="match status" value="1"/>
</dbReference>
<dbReference type="Pfam" id="PF20511">
    <property type="entry name" value="PMI_typeI_cat"/>
    <property type="match status" value="1"/>
</dbReference>
<dbReference type="SUPFAM" id="SSF51182">
    <property type="entry name" value="RmlC-like cupins"/>
    <property type="match status" value="1"/>
</dbReference>
<comment type="caution">
    <text evidence="14">The sequence shown here is derived from an EMBL/GenBank/DDBJ whole genome shotgun (WGS) entry which is preliminary data.</text>
</comment>
<dbReference type="InterPro" id="IPR011051">
    <property type="entry name" value="RmlC_Cupin_sf"/>
</dbReference>
<dbReference type="Proteomes" id="UP001610334">
    <property type="component" value="Unassembled WGS sequence"/>
</dbReference>
<dbReference type="EMBL" id="JBFXLT010000034">
    <property type="protein sequence ID" value="KAL2814288.1"/>
    <property type="molecule type" value="Genomic_DNA"/>
</dbReference>
<evidence type="ECO:0000256" key="9">
    <source>
        <dbReference type="ARBA" id="ARBA00022833"/>
    </source>
</evidence>
<dbReference type="InterPro" id="IPR016305">
    <property type="entry name" value="Mannose-6-P_Isomerase"/>
</dbReference>
<gene>
    <name evidence="14" type="ORF">BJX63DRAFT_392645</name>
</gene>
<evidence type="ECO:0000256" key="4">
    <source>
        <dbReference type="ARBA" id="ARBA00004666"/>
    </source>
</evidence>
<evidence type="ECO:0000256" key="6">
    <source>
        <dbReference type="ARBA" id="ARBA00011956"/>
    </source>
</evidence>
<keyword evidence="10" id="KW-0413">Isomerase</keyword>
<evidence type="ECO:0000256" key="7">
    <source>
        <dbReference type="ARBA" id="ARBA00018236"/>
    </source>
</evidence>
<dbReference type="PRINTS" id="PR00714">
    <property type="entry name" value="MAN6PISMRASE"/>
</dbReference>
<dbReference type="InterPro" id="IPR046457">
    <property type="entry name" value="PMI_typeI_cat"/>
</dbReference>
<evidence type="ECO:0000256" key="3">
    <source>
        <dbReference type="ARBA" id="ARBA00002564"/>
    </source>
</evidence>
<evidence type="ECO:0000256" key="10">
    <source>
        <dbReference type="ARBA" id="ARBA00023235"/>
    </source>
</evidence>
<evidence type="ECO:0000256" key="8">
    <source>
        <dbReference type="ARBA" id="ARBA00022723"/>
    </source>
</evidence>
<dbReference type="PANTHER" id="PTHR10309:SF4">
    <property type="entry name" value="MANNOSE-6-PHOSPHATE ISOMERASE"/>
    <property type="match status" value="1"/>
</dbReference>
<dbReference type="InterPro" id="IPR014710">
    <property type="entry name" value="RmlC-like_jellyroll"/>
</dbReference>
<dbReference type="EC" id="5.3.1.8" evidence="6"/>
<evidence type="ECO:0000256" key="1">
    <source>
        <dbReference type="ARBA" id="ARBA00000757"/>
    </source>
</evidence>
<evidence type="ECO:0000259" key="13">
    <source>
        <dbReference type="Pfam" id="PF20511"/>
    </source>
</evidence>
<dbReference type="Gene3D" id="2.60.120.10">
    <property type="entry name" value="Jelly Rolls"/>
    <property type="match status" value="2"/>
</dbReference>
<evidence type="ECO:0000256" key="5">
    <source>
        <dbReference type="ARBA" id="ARBA00010772"/>
    </source>
</evidence>
<comment type="pathway">
    <text evidence="4">Nucleotide-sugar biosynthesis; GDP-alpha-D-mannose biosynthesis; alpha-D-mannose 1-phosphate from D-fructose 6-phosphate: step 1/2.</text>
</comment>
<feature type="domain" description="Phosphomannose isomerase type I catalytic" evidence="13">
    <location>
        <begin position="7"/>
        <end position="151"/>
    </location>
</feature>
<dbReference type="CDD" id="cd07011">
    <property type="entry name" value="cupin_PMI_type_I_N"/>
    <property type="match status" value="1"/>
</dbReference>
<dbReference type="Gene3D" id="1.10.441.10">
    <property type="entry name" value="Phosphomannose Isomerase, domain 2"/>
    <property type="match status" value="1"/>
</dbReference>
<comment type="function">
    <text evidence="3">Involved in the synthesis of the GDP-mannose and dolichol-phosphate-mannose required for a number of critical mannosyl transfer reactions.</text>
</comment>
<proteinExistence type="inferred from homology"/>
<sequence length="405" mass="44788">MLLDRVVQLKCGVKHDPWGRKGKESLAGHLWAQTAGSTGISADETYSEMWMGTYPTLPTRLLATGETLEHYLKRKPEVVGDSVRKRFQTGLPFLPKILSFDKALPLQVHPDKRLAEQLNLINPDQFTDPNHKPEIAIALSEFELFVGFKPLVDIETLMAIKPLDQFVPAHATFDDELLRKICHILLQLPPETVSETVSAVLSLPVELFAPDHRYVPGLLNRLSRQYTDSDNGALVAVLLMNYMTLQPGEAVYVPADSIHAYLRGDILECMARSDNVLATGFCPRPTRNNVELFTRALSFKPHGPEEATLGQKTSGKGELGRTVEYAPPFPEFNVLATILGKGEEERQKPIAGPSIVVVTRGKGEMVVAGEKKLDLHEGAVFFVGYGVPIEFASSGGMEVYRPYAE</sequence>